<feature type="transmembrane region" description="Helical" evidence="1">
    <location>
        <begin position="26"/>
        <end position="47"/>
    </location>
</feature>
<reference evidence="3" key="1">
    <citation type="submission" date="2016-10" db="EMBL/GenBank/DDBJ databases">
        <authorList>
            <person name="Varghese N."/>
            <person name="Submissions S."/>
        </authorList>
    </citation>
    <scope>NUCLEOTIDE SEQUENCE [LARGE SCALE GENOMIC DNA]</scope>
    <source>
        <strain evidence="3">CGMCC 1.7736</strain>
    </source>
</reference>
<gene>
    <name evidence="2" type="ORF">SAMN04487947_2668</name>
</gene>
<proteinExistence type="predicted"/>
<evidence type="ECO:0000313" key="3">
    <source>
        <dbReference type="Proteomes" id="UP000198531"/>
    </source>
</evidence>
<sequence length="75" mass="7703">MYPSLAGALATLPSLPMQFGGLLSTPLGQAFAVVVALAVVVIVGRIVLNIAWRLVTIAAVIIGILLLLSFFGIGL</sequence>
<dbReference type="EMBL" id="FOYT01000002">
    <property type="protein sequence ID" value="SFR59657.1"/>
    <property type="molecule type" value="Genomic_DNA"/>
</dbReference>
<keyword evidence="1" id="KW-1133">Transmembrane helix</keyword>
<name>A0A1I6HYZ7_9EURY</name>
<dbReference type="AlphaFoldDB" id="A0A1I6HYZ7"/>
<organism evidence="2 3">
    <name type="scientific">Halogeometricum rufum</name>
    <dbReference type="NCBI Taxonomy" id="553469"/>
    <lineage>
        <taxon>Archaea</taxon>
        <taxon>Methanobacteriati</taxon>
        <taxon>Methanobacteriota</taxon>
        <taxon>Stenosarchaea group</taxon>
        <taxon>Halobacteria</taxon>
        <taxon>Halobacteriales</taxon>
        <taxon>Haloferacaceae</taxon>
        <taxon>Halogeometricum</taxon>
    </lineage>
</organism>
<keyword evidence="3" id="KW-1185">Reference proteome</keyword>
<accession>A0A1I6HYZ7</accession>
<feature type="transmembrane region" description="Helical" evidence="1">
    <location>
        <begin position="54"/>
        <end position="73"/>
    </location>
</feature>
<protein>
    <submittedName>
        <fullName evidence="2">Uncharacterized protein</fullName>
    </submittedName>
</protein>
<dbReference type="Proteomes" id="UP000198531">
    <property type="component" value="Unassembled WGS sequence"/>
</dbReference>
<dbReference type="InterPro" id="IPR058342">
    <property type="entry name" value="DUF8029"/>
</dbReference>
<dbReference type="RefSeq" id="WP_089808382.1">
    <property type="nucleotide sequence ID" value="NZ_FOYT01000002.1"/>
</dbReference>
<evidence type="ECO:0000256" key="1">
    <source>
        <dbReference type="SAM" id="Phobius"/>
    </source>
</evidence>
<evidence type="ECO:0000313" key="2">
    <source>
        <dbReference type="EMBL" id="SFR59657.1"/>
    </source>
</evidence>
<keyword evidence="1" id="KW-0812">Transmembrane</keyword>
<dbReference type="Pfam" id="PF26072">
    <property type="entry name" value="DUF8029"/>
    <property type="match status" value="1"/>
</dbReference>
<keyword evidence="1" id="KW-0472">Membrane</keyword>